<proteinExistence type="predicted"/>
<feature type="region of interest" description="Disordered" evidence="1">
    <location>
        <begin position="87"/>
        <end position="132"/>
    </location>
</feature>
<reference evidence="3" key="1">
    <citation type="journal article" date="2021" name="Nat. Commun.">
        <title>Genetic determinants of endophytism in the Arabidopsis root mycobiome.</title>
        <authorList>
            <person name="Mesny F."/>
            <person name="Miyauchi S."/>
            <person name="Thiergart T."/>
            <person name="Pickel B."/>
            <person name="Atanasova L."/>
            <person name="Karlsson M."/>
            <person name="Huettel B."/>
            <person name="Barry K.W."/>
            <person name="Haridas S."/>
            <person name="Chen C."/>
            <person name="Bauer D."/>
            <person name="Andreopoulos W."/>
            <person name="Pangilinan J."/>
            <person name="LaButti K."/>
            <person name="Riley R."/>
            <person name="Lipzen A."/>
            <person name="Clum A."/>
            <person name="Drula E."/>
            <person name="Henrissat B."/>
            <person name="Kohler A."/>
            <person name="Grigoriev I.V."/>
            <person name="Martin F.M."/>
            <person name="Hacquard S."/>
        </authorList>
    </citation>
    <scope>NUCLEOTIDE SEQUENCE</scope>
    <source>
        <strain evidence="3">MPI-CAGE-AT-0016</strain>
    </source>
</reference>
<feature type="region of interest" description="Disordered" evidence="1">
    <location>
        <begin position="166"/>
        <end position="212"/>
    </location>
</feature>
<keyword evidence="2" id="KW-1133">Transmembrane helix</keyword>
<protein>
    <submittedName>
        <fullName evidence="3">Uncharacterized protein</fullName>
    </submittedName>
</protein>
<evidence type="ECO:0000313" key="3">
    <source>
        <dbReference type="EMBL" id="KAH7374528.1"/>
    </source>
</evidence>
<evidence type="ECO:0000256" key="1">
    <source>
        <dbReference type="SAM" id="MobiDB-lite"/>
    </source>
</evidence>
<dbReference type="EMBL" id="JAGPXD010000001">
    <property type="protein sequence ID" value="KAH7374528.1"/>
    <property type="molecule type" value="Genomic_DNA"/>
</dbReference>
<keyword evidence="4" id="KW-1185">Reference proteome</keyword>
<feature type="compositionally biased region" description="Polar residues" evidence="1">
    <location>
        <begin position="184"/>
        <end position="212"/>
    </location>
</feature>
<name>A0A8K0TLS6_9PEZI</name>
<dbReference type="Proteomes" id="UP000813385">
    <property type="component" value="Unassembled WGS sequence"/>
</dbReference>
<keyword evidence="2" id="KW-0812">Transmembrane</keyword>
<organism evidence="3 4">
    <name type="scientific">Plectosphaerella cucumerina</name>
    <dbReference type="NCBI Taxonomy" id="40658"/>
    <lineage>
        <taxon>Eukaryota</taxon>
        <taxon>Fungi</taxon>
        <taxon>Dikarya</taxon>
        <taxon>Ascomycota</taxon>
        <taxon>Pezizomycotina</taxon>
        <taxon>Sordariomycetes</taxon>
        <taxon>Hypocreomycetidae</taxon>
        <taxon>Glomerellales</taxon>
        <taxon>Plectosphaerellaceae</taxon>
        <taxon>Plectosphaerella</taxon>
    </lineage>
</organism>
<accession>A0A8K0TLS6</accession>
<dbReference type="AlphaFoldDB" id="A0A8K0TLS6"/>
<evidence type="ECO:0000313" key="4">
    <source>
        <dbReference type="Proteomes" id="UP000813385"/>
    </source>
</evidence>
<comment type="caution">
    <text evidence="3">The sequence shown here is derived from an EMBL/GenBank/DDBJ whole genome shotgun (WGS) entry which is preliminary data.</text>
</comment>
<evidence type="ECO:0000256" key="2">
    <source>
        <dbReference type="SAM" id="Phobius"/>
    </source>
</evidence>
<gene>
    <name evidence="3" type="ORF">B0T11DRAFT_268738</name>
</gene>
<sequence>MVVCFPACPDTLTCLNDPTPRQFHKPDMFLVLETSFKKLSVSLIGISIARPPCPAVMAHLQDGNLPEVVPDSSPQAYSQAEYFKQKGLEGGDGKYPYGPGWDGEKYTPDPSPLSPTPRHDMEDTNPGEAQPRRVCGLEKRTFWIITGVAVAIIVVAVGAGVGVSLTSRGSSGANAQDRDRPSPESGTPSTVTTMEATSTLPGPASSTEATPSPTIIFLNNQTELESQFAFQAYSHPNYGGQASNVLLTEGFIDLPFDANSYVWIRNETNCCLTFCQGTEKDVGYWCDSRRQPEASSNFDRIYIWCGRNPEKEKNKCVEGV</sequence>
<keyword evidence="2" id="KW-0472">Membrane</keyword>
<feature type="transmembrane region" description="Helical" evidence="2">
    <location>
        <begin position="142"/>
        <end position="165"/>
    </location>
</feature>
<dbReference type="OrthoDB" id="5226655at2759"/>